<evidence type="ECO:0000313" key="12">
    <source>
        <dbReference type="Proteomes" id="UP000054166"/>
    </source>
</evidence>
<comment type="similarity">
    <text evidence="2">Belongs to the universal ribosomal protein uL2 family.</text>
</comment>
<dbReference type="Gene3D" id="2.30.30.30">
    <property type="match status" value="1"/>
</dbReference>
<dbReference type="GO" id="GO:0003735">
    <property type="term" value="F:structural constituent of ribosome"/>
    <property type="evidence" value="ECO:0007669"/>
    <property type="project" value="InterPro"/>
</dbReference>
<dbReference type="FunCoup" id="A0A0C3FRD9">
    <property type="interactions" value="118"/>
</dbReference>
<dbReference type="Gene3D" id="4.10.950.10">
    <property type="entry name" value="Ribosomal protein L2, domain 3"/>
    <property type="match status" value="1"/>
</dbReference>
<evidence type="ECO:0000256" key="5">
    <source>
        <dbReference type="ARBA" id="ARBA00023274"/>
    </source>
</evidence>
<reference evidence="11 12" key="1">
    <citation type="submission" date="2014-04" db="EMBL/GenBank/DDBJ databases">
        <authorList>
            <consortium name="DOE Joint Genome Institute"/>
            <person name="Kuo A."/>
            <person name="Tarkka M."/>
            <person name="Buscot F."/>
            <person name="Kohler A."/>
            <person name="Nagy L.G."/>
            <person name="Floudas D."/>
            <person name="Copeland A."/>
            <person name="Barry K.W."/>
            <person name="Cichocki N."/>
            <person name="Veneault-Fourrey C."/>
            <person name="LaButti K."/>
            <person name="Lindquist E.A."/>
            <person name="Lipzen A."/>
            <person name="Lundell T."/>
            <person name="Morin E."/>
            <person name="Murat C."/>
            <person name="Sun H."/>
            <person name="Tunlid A."/>
            <person name="Henrissat B."/>
            <person name="Grigoriev I.V."/>
            <person name="Hibbett D.S."/>
            <person name="Martin F."/>
            <person name="Nordberg H.P."/>
            <person name="Cantor M.N."/>
            <person name="Hua S.X."/>
        </authorList>
    </citation>
    <scope>NUCLEOTIDE SEQUENCE [LARGE SCALE GENOMIC DNA]</scope>
    <source>
        <strain evidence="11 12">F 1598</strain>
    </source>
</reference>
<dbReference type="SUPFAM" id="SSF50249">
    <property type="entry name" value="Nucleic acid-binding proteins"/>
    <property type="match status" value="1"/>
</dbReference>
<feature type="domain" description="Large ribosomal subunit protein uL2 RNA-binding" evidence="10">
    <location>
        <begin position="96"/>
        <end position="176"/>
    </location>
</feature>
<dbReference type="InterPro" id="IPR022666">
    <property type="entry name" value="Ribosomal_uL2_RNA-bd_dom"/>
</dbReference>
<dbReference type="PROSITE" id="PS00467">
    <property type="entry name" value="RIBOSOMAL_L2"/>
    <property type="match status" value="1"/>
</dbReference>
<feature type="compositionally biased region" description="Basic and acidic residues" evidence="8">
    <location>
        <begin position="380"/>
        <end position="395"/>
    </location>
</feature>
<dbReference type="Pfam" id="PF00181">
    <property type="entry name" value="Ribosomal_L2_N"/>
    <property type="match status" value="1"/>
</dbReference>
<sequence length="395" mass="43647">MYQCRASLLRKSLSHTRISHNLSWTTTLIRKYAIESTPSSSHSSRVNASLADTAALFKTYKPVTPGLRHLRRPRNAHLYEGQPVRELTVARRKKGGRNNQGRITVRHIGGGHKQRIRIVDFERKIPGDHDVIRIEFDPGRSAHIALLKSRDANAGREKFSYILAPEGLRAGDTVRSFRMGIPADIAPEYVSQGDQPKDSGETSESGKAVSNSVTTDMSLAMGILRSFTVKVGNVLALKFIPPGTHIHNISLKPEGRGILVRSAGSFGTVIAHAPGERYVQVRLQSGEIRKVLQDCCATVGVVSNPLWKDRSLGKAGRSRWLGHRPKVRGVAMNKVDHPHGGGRGKSKSNKHPVSIWGWQTKGKRTRKPGPKGPKNSNKMVIKERPRGKEKTGERK</sequence>
<evidence type="ECO:0000259" key="9">
    <source>
        <dbReference type="SMART" id="SM01382"/>
    </source>
</evidence>
<feature type="compositionally biased region" description="Basic residues" evidence="8">
    <location>
        <begin position="340"/>
        <end position="350"/>
    </location>
</feature>
<dbReference type="HOGENOM" id="CLU_036235_3_0_1"/>
<dbReference type="AlphaFoldDB" id="A0A0C3FRD9"/>
<feature type="region of interest" description="Disordered" evidence="8">
    <location>
        <begin position="331"/>
        <end position="395"/>
    </location>
</feature>
<organism evidence="11 12">
    <name type="scientific">Piloderma croceum (strain F 1598)</name>
    <dbReference type="NCBI Taxonomy" id="765440"/>
    <lineage>
        <taxon>Eukaryota</taxon>
        <taxon>Fungi</taxon>
        <taxon>Dikarya</taxon>
        <taxon>Basidiomycota</taxon>
        <taxon>Agaricomycotina</taxon>
        <taxon>Agaricomycetes</taxon>
        <taxon>Agaricomycetidae</taxon>
        <taxon>Atheliales</taxon>
        <taxon>Atheliaceae</taxon>
        <taxon>Piloderma</taxon>
    </lineage>
</organism>
<evidence type="ECO:0000256" key="7">
    <source>
        <dbReference type="ARBA" id="ARBA00069872"/>
    </source>
</evidence>
<dbReference type="Gene3D" id="2.40.50.140">
    <property type="entry name" value="Nucleic acid-binding proteins"/>
    <property type="match status" value="1"/>
</dbReference>
<evidence type="ECO:0000256" key="2">
    <source>
        <dbReference type="ARBA" id="ARBA00005636"/>
    </source>
</evidence>
<feature type="domain" description="Large ribosomal subunit protein uL2 C-terminal" evidence="9">
    <location>
        <begin position="229"/>
        <end position="359"/>
    </location>
</feature>
<feature type="region of interest" description="Disordered" evidence="8">
    <location>
        <begin position="188"/>
        <end position="210"/>
    </location>
</feature>
<evidence type="ECO:0000259" key="10">
    <source>
        <dbReference type="SMART" id="SM01383"/>
    </source>
</evidence>
<dbReference type="InterPro" id="IPR002171">
    <property type="entry name" value="Ribosomal_uL2"/>
</dbReference>
<dbReference type="FunFam" id="2.40.50.140:FF:000128">
    <property type="entry name" value="50S ribosomal protein L2"/>
    <property type="match status" value="1"/>
</dbReference>
<dbReference type="InterPro" id="IPR022671">
    <property type="entry name" value="Ribosomal_uL2_CS"/>
</dbReference>
<reference evidence="12" key="2">
    <citation type="submission" date="2015-01" db="EMBL/GenBank/DDBJ databases">
        <title>Evolutionary Origins and Diversification of the Mycorrhizal Mutualists.</title>
        <authorList>
            <consortium name="DOE Joint Genome Institute"/>
            <consortium name="Mycorrhizal Genomics Consortium"/>
            <person name="Kohler A."/>
            <person name="Kuo A."/>
            <person name="Nagy L.G."/>
            <person name="Floudas D."/>
            <person name="Copeland A."/>
            <person name="Barry K.W."/>
            <person name="Cichocki N."/>
            <person name="Veneault-Fourrey C."/>
            <person name="LaButti K."/>
            <person name="Lindquist E.A."/>
            <person name="Lipzen A."/>
            <person name="Lundell T."/>
            <person name="Morin E."/>
            <person name="Murat C."/>
            <person name="Riley R."/>
            <person name="Ohm R."/>
            <person name="Sun H."/>
            <person name="Tunlid A."/>
            <person name="Henrissat B."/>
            <person name="Grigoriev I.V."/>
            <person name="Hibbett D.S."/>
            <person name="Martin F."/>
        </authorList>
    </citation>
    <scope>NUCLEOTIDE SEQUENCE [LARGE SCALE GENOMIC DNA]</scope>
    <source>
        <strain evidence="12">F 1598</strain>
    </source>
</reference>
<dbReference type="STRING" id="765440.A0A0C3FRD9"/>
<dbReference type="InterPro" id="IPR022669">
    <property type="entry name" value="Ribosomal_uL2_C"/>
</dbReference>
<dbReference type="GO" id="GO:0005762">
    <property type="term" value="C:mitochondrial large ribosomal subunit"/>
    <property type="evidence" value="ECO:0007669"/>
    <property type="project" value="TreeGrafter"/>
</dbReference>
<dbReference type="InterPro" id="IPR012340">
    <property type="entry name" value="NA-bd_OB-fold"/>
</dbReference>
<comment type="function">
    <text evidence="6">Component of the mitochondrial ribosome (mitoribosome), a dedicated translation machinery responsible for the synthesis of mitochondrial genome-encoded proteins, including at least some of the essential transmembrane subunits of the mitochondrial respiratory chain. The mitoribosomes are attached to the mitochondrial inner membrane and translation products are cotranslationally integrated into the membrane.</text>
</comment>
<dbReference type="SMART" id="SM01383">
    <property type="entry name" value="Ribosomal_L2"/>
    <property type="match status" value="1"/>
</dbReference>
<proteinExistence type="inferred from homology"/>
<dbReference type="SMART" id="SM01382">
    <property type="entry name" value="Ribosomal_L2_C"/>
    <property type="match status" value="1"/>
</dbReference>
<dbReference type="GO" id="GO:0032543">
    <property type="term" value="P:mitochondrial translation"/>
    <property type="evidence" value="ECO:0007669"/>
    <property type="project" value="TreeGrafter"/>
</dbReference>
<dbReference type="InterPro" id="IPR008991">
    <property type="entry name" value="Translation_prot_SH3-like_sf"/>
</dbReference>
<keyword evidence="4" id="KW-0496">Mitochondrion</keyword>
<dbReference type="SUPFAM" id="SSF50104">
    <property type="entry name" value="Translation proteins SH3-like domain"/>
    <property type="match status" value="1"/>
</dbReference>
<name>A0A0C3FRD9_PILCF</name>
<evidence type="ECO:0000256" key="1">
    <source>
        <dbReference type="ARBA" id="ARBA00004173"/>
    </source>
</evidence>
<dbReference type="Pfam" id="PF03947">
    <property type="entry name" value="Ribosomal_L2_C"/>
    <property type="match status" value="1"/>
</dbReference>
<evidence type="ECO:0000256" key="6">
    <source>
        <dbReference type="ARBA" id="ARBA00037226"/>
    </source>
</evidence>
<dbReference type="FunFam" id="2.30.30.30:FF:000001">
    <property type="entry name" value="50S ribosomal protein L2"/>
    <property type="match status" value="1"/>
</dbReference>
<protein>
    <recommendedName>
        <fullName evidence="7">Large ribosomal subunit protein uL2m</fullName>
    </recommendedName>
</protein>
<evidence type="ECO:0000313" key="11">
    <source>
        <dbReference type="EMBL" id="KIM82289.1"/>
    </source>
</evidence>
<dbReference type="GO" id="GO:0003723">
    <property type="term" value="F:RNA binding"/>
    <property type="evidence" value="ECO:0007669"/>
    <property type="project" value="InterPro"/>
</dbReference>
<evidence type="ECO:0000256" key="4">
    <source>
        <dbReference type="ARBA" id="ARBA00023128"/>
    </source>
</evidence>
<dbReference type="InParanoid" id="A0A0C3FRD9"/>
<dbReference type="InterPro" id="IPR014726">
    <property type="entry name" value="Ribosomal_uL2_dom3"/>
</dbReference>
<dbReference type="Proteomes" id="UP000054166">
    <property type="component" value="Unassembled WGS sequence"/>
</dbReference>
<dbReference type="GO" id="GO:0016740">
    <property type="term" value="F:transferase activity"/>
    <property type="evidence" value="ECO:0007669"/>
    <property type="project" value="InterPro"/>
</dbReference>
<keyword evidence="3" id="KW-0689">Ribosomal protein</keyword>
<dbReference type="NCBIfam" id="TIGR01171">
    <property type="entry name" value="rplB_bact"/>
    <property type="match status" value="1"/>
</dbReference>
<evidence type="ECO:0000256" key="3">
    <source>
        <dbReference type="ARBA" id="ARBA00022980"/>
    </source>
</evidence>
<dbReference type="EMBL" id="KN832995">
    <property type="protein sequence ID" value="KIM82289.1"/>
    <property type="molecule type" value="Genomic_DNA"/>
</dbReference>
<dbReference type="PANTHER" id="PTHR13691">
    <property type="entry name" value="RIBOSOMAL PROTEIN L2"/>
    <property type="match status" value="1"/>
</dbReference>
<gene>
    <name evidence="11" type="ORF">PILCRDRAFT_820670</name>
</gene>
<dbReference type="FunFam" id="4.10.950.10:FF:000001">
    <property type="entry name" value="50S ribosomal protein L2"/>
    <property type="match status" value="1"/>
</dbReference>
<comment type="subcellular location">
    <subcellularLocation>
        <location evidence="1">Mitochondrion</location>
    </subcellularLocation>
</comment>
<dbReference type="InterPro" id="IPR005880">
    <property type="entry name" value="Ribosomal_uL2_bac/org-type"/>
</dbReference>
<dbReference type="PANTHER" id="PTHR13691:SF5">
    <property type="entry name" value="LARGE RIBOSOMAL SUBUNIT PROTEIN UL2M"/>
    <property type="match status" value="1"/>
</dbReference>
<dbReference type="OrthoDB" id="268576at2759"/>
<dbReference type="InterPro" id="IPR014722">
    <property type="entry name" value="Rib_uL2_dom2"/>
</dbReference>
<accession>A0A0C3FRD9</accession>
<keyword evidence="12" id="KW-1185">Reference proteome</keyword>
<keyword evidence="5" id="KW-0687">Ribonucleoprotein</keyword>
<evidence type="ECO:0000256" key="8">
    <source>
        <dbReference type="SAM" id="MobiDB-lite"/>
    </source>
</evidence>